<organism evidence="2 3">
    <name type="scientific">Alosa alosa</name>
    <name type="common">allis shad</name>
    <dbReference type="NCBI Taxonomy" id="278164"/>
    <lineage>
        <taxon>Eukaryota</taxon>
        <taxon>Metazoa</taxon>
        <taxon>Chordata</taxon>
        <taxon>Craniata</taxon>
        <taxon>Vertebrata</taxon>
        <taxon>Euteleostomi</taxon>
        <taxon>Actinopterygii</taxon>
        <taxon>Neopterygii</taxon>
        <taxon>Teleostei</taxon>
        <taxon>Clupei</taxon>
        <taxon>Clupeiformes</taxon>
        <taxon>Clupeoidei</taxon>
        <taxon>Clupeidae</taxon>
        <taxon>Alosa</taxon>
    </lineage>
</organism>
<feature type="signal peptide" evidence="1">
    <location>
        <begin position="1"/>
        <end position="21"/>
    </location>
</feature>
<keyword evidence="3" id="KW-1185">Reference proteome</keyword>
<dbReference type="InterPro" id="IPR013783">
    <property type="entry name" value="Ig-like_fold"/>
</dbReference>
<dbReference type="AlphaFoldDB" id="A0AAV6GY77"/>
<evidence type="ECO:0000313" key="3">
    <source>
        <dbReference type="Proteomes" id="UP000823561"/>
    </source>
</evidence>
<gene>
    <name evidence="2" type="ORF">AALO_G00097970</name>
</gene>
<dbReference type="Gene3D" id="2.60.40.10">
    <property type="entry name" value="Immunoglobulins"/>
    <property type="match status" value="1"/>
</dbReference>
<reference evidence="2" key="1">
    <citation type="submission" date="2020-10" db="EMBL/GenBank/DDBJ databases">
        <title>Chromosome-scale genome assembly of the Allis shad, Alosa alosa.</title>
        <authorList>
            <person name="Margot Z."/>
            <person name="Christophe K."/>
            <person name="Cabau C."/>
            <person name="Louis A."/>
            <person name="Berthelot C."/>
            <person name="Parey E."/>
            <person name="Roest Crollius H."/>
            <person name="Montfort J."/>
            <person name="Robinson-Rechavi M."/>
            <person name="Bucao C."/>
            <person name="Bouchez O."/>
            <person name="Gislard M."/>
            <person name="Lluch J."/>
            <person name="Milhes M."/>
            <person name="Lampietro C."/>
            <person name="Lopez Roques C."/>
            <person name="Donnadieu C."/>
            <person name="Braasch I."/>
            <person name="Desvignes T."/>
            <person name="Postlethwait J."/>
            <person name="Bobe J."/>
            <person name="Guiguen Y."/>
        </authorList>
    </citation>
    <scope>NUCLEOTIDE SEQUENCE</scope>
    <source>
        <strain evidence="2">M-15738</strain>
        <tissue evidence="2">Blood</tissue>
    </source>
</reference>
<dbReference type="Proteomes" id="UP000823561">
    <property type="component" value="Chromosome 7"/>
</dbReference>
<proteinExistence type="predicted"/>
<protein>
    <submittedName>
        <fullName evidence="2">Uncharacterized protein</fullName>
    </submittedName>
</protein>
<keyword evidence="1" id="KW-0732">Signal</keyword>
<comment type="caution">
    <text evidence="2">The sequence shown here is derived from an EMBL/GenBank/DDBJ whole genome shotgun (WGS) entry which is preliminary data.</text>
</comment>
<name>A0AAV6GY77_9TELE</name>
<accession>A0AAV6GY77</accession>
<feature type="chain" id="PRO_5043518113" evidence="1">
    <location>
        <begin position="22"/>
        <end position="77"/>
    </location>
</feature>
<dbReference type="EMBL" id="JADWDJ010000007">
    <property type="protein sequence ID" value="KAG5278347.1"/>
    <property type="molecule type" value="Genomic_DNA"/>
</dbReference>
<evidence type="ECO:0000313" key="2">
    <source>
        <dbReference type="EMBL" id="KAG5278347.1"/>
    </source>
</evidence>
<evidence type="ECO:0000256" key="1">
    <source>
        <dbReference type="SAM" id="SignalP"/>
    </source>
</evidence>
<sequence>MGFATFLWGLLWITLLCPVASWWPTSPWIDPQRLVVKYGDGATASCSSTDPGAVIRWNATVGAKEEKTMKLEGGQCD</sequence>